<sequence>MRKCRVLGAAAARQLTPGSLLTTIRNDPGMTAVYYANRYYGKENVMQLNHMLWGVLKLGGKVDIDRADGADEPPRWYPLFATPRRHYVRHHNADEEDLSLLRQPPPPTAPPAPTMPSDEPTNGYTATATASSNSIAEREREEVVSMRLESTIVGMVEAFPGQDIQFYISEMPVGMQRRAPAAFKRLREAGLLERQVTAKGTYVWH</sequence>
<dbReference type="OMA" id="PRWYPLF"/>
<gene>
    <name evidence="2" type="ORF">ABL78_1488</name>
</gene>
<protein>
    <submittedName>
        <fullName evidence="2">Uncharacterized protein</fullName>
    </submittedName>
</protein>
<organism evidence="2 3">
    <name type="scientific">Leptomonas seymouri</name>
    <dbReference type="NCBI Taxonomy" id="5684"/>
    <lineage>
        <taxon>Eukaryota</taxon>
        <taxon>Discoba</taxon>
        <taxon>Euglenozoa</taxon>
        <taxon>Kinetoplastea</taxon>
        <taxon>Metakinetoplastina</taxon>
        <taxon>Trypanosomatida</taxon>
        <taxon>Trypanosomatidae</taxon>
        <taxon>Leishmaniinae</taxon>
        <taxon>Leptomonas</taxon>
    </lineage>
</organism>
<keyword evidence="3" id="KW-1185">Reference proteome</keyword>
<dbReference type="EMBL" id="LJSK01000025">
    <property type="protein sequence ID" value="KPI89362.1"/>
    <property type="molecule type" value="Genomic_DNA"/>
</dbReference>
<accession>A0A0N1PDY3</accession>
<feature type="compositionally biased region" description="Low complexity" evidence="1">
    <location>
        <begin position="125"/>
        <end position="134"/>
    </location>
</feature>
<feature type="compositionally biased region" description="Pro residues" evidence="1">
    <location>
        <begin position="103"/>
        <end position="114"/>
    </location>
</feature>
<dbReference type="Proteomes" id="UP000038009">
    <property type="component" value="Unassembled WGS sequence"/>
</dbReference>
<dbReference type="VEuPathDB" id="TriTrypDB:Lsey_0025_0090"/>
<name>A0A0N1PDY3_LEPSE</name>
<dbReference type="OrthoDB" id="277304at2759"/>
<feature type="region of interest" description="Disordered" evidence="1">
    <location>
        <begin position="96"/>
        <end position="141"/>
    </location>
</feature>
<evidence type="ECO:0000313" key="2">
    <source>
        <dbReference type="EMBL" id="KPI89362.1"/>
    </source>
</evidence>
<dbReference type="AlphaFoldDB" id="A0A0N1PDY3"/>
<proteinExistence type="predicted"/>
<reference evidence="2 3" key="1">
    <citation type="journal article" date="2015" name="PLoS Pathog.">
        <title>Leptomonas seymouri: Adaptations to the Dixenous Life Cycle Analyzed by Genome Sequencing, Transcriptome Profiling and Co-infection with Leishmania donovani.</title>
        <authorList>
            <person name="Kraeva N."/>
            <person name="Butenko A."/>
            <person name="Hlavacova J."/>
            <person name="Kostygov A."/>
            <person name="Myskova J."/>
            <person name="Grybchuk D."/>
            <person name="Lestinova T."/>
            <person name="Votypka J."/>
            <person name="Volf P."/>
            <person name="Opperdoes F."/>
            <person name="Flegontov P."/>
            <person name="Lukes J."/>
            <person name="Yurchenko V."/>
        </authorList>
    </citation>
    <scope>NUCLEOTIDE SEQUENCE [LARGE SCALE GENOMIC DNA]</scope>
    <source>
        <strain evidence="2 3">ATCC 30220</strain>
    </source>
</reference>
<comment type="caution">
    <text evidence="2">The sequence shown here is derived from an EMBL/GenBank/DDBJ whole genome shotgun (WGS) entry which is preliminary data.</text>
</comment>
<dbReference type="CDD" id="cd23713">
    <property type="entry name" value="RESC19"/>
    <property type="match status" value="1"/>
</dbReference>
<evidence type="ECO:0000256" key="1">
    <source>
        <dbReference type="SAM" id="MobiDB-lite"/>
    </source>
</evidence>
<evidence type="ECO:0000313" key="3">
    <source>
        <dbReference type="Proteomes" id="UP000038009"/>
    </source>
</evidence>